<sequence length="95" mass="11296">MNCPRCGNELRISRKDPRFGLCDTCRKKYRLPEQKAPQAQEEEEEHYPKYANIPPKAVREKRETEMRRAYDELLAIGKEEREGKKGLFGRRKKSK</sequence>
<protein>
    <submittedName>
        <fullName evidence="2">Uncharacterized protein</fullName>
    </submittedName>
</protein>
<dbReference type="AlphaFoldDB" id="A0A921I2E1"/>
<reference evidence="2" key="1">
    <citation type="journal article" date="2021" name="PeerJ">
        <title>Extensive microbial diversity within the chicken gut microbiome revealed by metagenomics and culture.</title>
        <authorList>
            <person name="Gilroy R."/>
            <person name="Ravi A."/>
            <person name="Getino M."/>
            <person name="Pursley I."/>
            <person name="Horton D.L."/>
            <person name="Alikhan N.F."/>
            <person name="Baker D."/>
            <person name="Gharbi K."/>
            <person name="Hall N."/>
            <person name="Watson M."/>
            <person name="Adriaenssens E.M."/>
            <person name="Foster-Nyarko E."/>
            <person name="Jarju S."/>
            <person name="Secka A."/>
            <person name="Antonio M."/>
            <person name="Oren A."/>
            <person name="Chaudhuri R.R."/>
            <person name="La Ragione R."/>
            <person name="Hildebrand F."/>
            <person name="Pallen M.J."/>
        </authorList>
    </citation>
    <scope>NUCLEOTIDE SEQUENCE</scope>
    <source>
        <strain evidence="2">ChiSjej5B23-16112</strain>
    </source>
</reference>
<dbReference type="RefSeq" id="WP_052084149.1">
    <property type="nucleotide sequence ID" value="NZ_CALKQL010000013.1"/>
</dbReference>
<accession>A0A921I2E1</accession>
<organism evidence="2 3">
    <name type="scientific">Lachnoclostridium phocaeense</name>
    <dbReference type="NCBI Taxonomy" id="1871021"/>
    <lineage>
        <taxon>Bacteria</taxon>
        <taxon>Bacillati</taxon>
        <taxon>Bacillota</taxon>
        <taxon>Clostridia</taxon>
        <taxon>Lachnospirales</taxon>
        <taxon>Lachnospiraceae</taxon>
    </lineage>
</organism>
<feature type="region of interest" description="Disordered" evidence="1">
    <location>
        <begin position="33"/>
        <end position="62"/>
    </location>
</feature>
<dbReference type="Proteomes" id="UP000769156">
    <property type="component" value="Unassembled WGS sequence"/>
</dbReference>
<evidence type="ECO:0000313" key="3">
    <source>
        <dbReference type="Proteomes" id="UP000769156"/>
    </source>
</evidence>
<reference evidence="2" key="2">
    <citation type="submission" date="2021-09" db="EMBL/GenBank/DDBJ databases">
        <authorList>
            <person name="Gilroy R."/>
        </authorList>
    </citation>
    <scope>NUCLEOTIDE SEQUENCE</scope>
    <source>
        <strain evidence="2">ChiSjej5B23-16112</strain>
    </source>
</reference>
<dbReference type="OrthoDB" id="2068035at2"/>
<name>A0A921I2E1_9FIRM</name>
<comment type="caution">
    <text evidence="2">The sequence shown here is derived from an EMBL/GenBank/DDBJ whole genome shotgun (WGS) entry which is preliminary data.</text>
</comment>
<dbReference type="EMBL" id="DYVY01000132">
    <property type="protein sequence ID" value="HJF94754.1"/>
    <property type="molecule type" value="Genomic_DNA"/>
</dbReference>
<evidence type="ECO:0000256" key="1">
    <source>
        <dbReference type="SAM" id="MobiDB-lite"/>
    </source>
</evidence>
<proteinExistence type="predicted"/>
<gene>
    <name evidence="2" type="ORF">K8V82_08170</name>
</gene>
<evidence type="ECO:0000313" key="2">
    <source>
        <dbReference type="EMBL" id="HJF94754.1"/>
    </source>
</evidence>